<sequence length="91" mass="9781">MSVFRRGAIPAGVGGCSIGHPVFDEQQGAKGLTPLPFKMVIPVGLVMALKPLGQRACKSEQMKWGDDRSGRPLLFDYAIYWGFLGGGCLII</sequence>
<dbReference type="EMBL" id="SRLO01000024">
    <property type="protein sequence ID" value="TNN84902.1"/>
    <property type="molecule type" value="Genomic_DNA"/>
</dbReference>
<evidence type="ECO:0000313" key="1">
    <source>
        <dbReference type="EMBL" id="TNN84902.1"/>
    </source>
</evidence>
<protein>
    <submittedName>
        <fullName evidence="1">Uncharacterized protein</fullName>
    </submittedName>
</protein>
<comment type="caution">
    <text evidence="1">The sequence shown here is derived from an EMBL/GenBank/DDBJ whole genome shotgun (WGS) entry which is preliminary data.</text>
</comment>
<organism evidence="1 2">
    <name type="scientific">Liparis tanakae</name>
    <name type="common">Tanaka's snailfish</name>
    <dbReference type="NCBI Taxonomy" id="230148"/>
    <lineage>
        <taxon>Eukaryota</taxon>
        <taxon>Metazoa</taxon>
        <taxon>Chordata</taxon>
        <taxon>Craniata</taxon>
        <taxon>Vertebrata</taxon>
        <taxon>Euteleostomi</taxon>
        <taxon>Actinopterygii</taxon>
        <taxon>Neopterygii</taxon>
        <taxon>Teleostei</taxon>
        <taxon>Neoteleostei</taxon>
        <taxon>Acanthomorphata</taxon>
        <taxon>Eupercaria</taxon>
        <taxon>Perciformes</taxon>
        <taxon>Cottioidei</taxon>
        <taxon>Cottales</taxon>
        <taxon>Liparidae</taxon>
        <taxon>Liparis</taxon>
    </lineage>
</organism>
<reference evidence="1 2" key="1">
    <citation type="submission" date="2019-03" db="EMBL/GenBank/DDBJ databases">
        <title>First draft genome of Liparis tanakae, snailfish: a comprehensive survey of snailfish specific genes.</title>
        <authorList>
            <person name="Kim W."/>
            <person name="Song I."/>
            <person name="Jeong J.-H."/>
            <person name="Kim D."/>
            <person name="Kim S."/>
            <person name="Ryu S."/>
            <person name="Song J.Y."/>
            <person name="Lee S.K."/>
        </authorList>
    </citation>
    <scope>NUCLEOTIDE SEQUENCE [LARGE SCALE GENOMIC DNA]</scope>
    <source>
        <tissue evidence="1">Muscle</tissue>
    </source>
</reference>
<evidence type="ECO:0000313" key="2">
    <source>
        <dbReference type="Proteomes" id="UP000314294"/>
    </source>
</evidence>
<gene>
    <name evidence="1" type="ORF">EYF80_004947</name>
</gene>
<name>A0A4Z2J5X9_9TELE</name>
<dbReference type="Proteomes" id="UP000314294">
    <property type="component" value="Unassembled WGS sequence"/>
</dbReference>
<keyword evidence="2" id="KW-1185">Reference proteome</keyword>
<proteinExistence type="predicted"/>
<dbReference type="AlphaFoldDB" id="A0A4Z2J5X9"/>
<accession>A0A4Z2J5X9</accession>